<evidence type="ECO:0000259" key="1">
    <source>
        <dbReference type="Pfam" id="PF13480"/>
    </source>
</evidence>
<dbReference type="Gene3D" id="3.40.630.30">
    <property type="match status" value="1"/>
</dbReference>
<feature type="domain" description="BioF2-like acetyltransferase" evidence="1">
    <location>
        <begin position="153"/>
        <end position="294"/>
    </location>
</feature>
<dbReference type="InterPro" id="IPR038740">
    <property type="entry name" value="BioF2-like_GNAT_dom"/>
</dbReference>
<dbReference type="AlphaFoldDB" id="A0A1B1AG08"/>
<dbReference type="Proteomes" id="UP000092498">
    <property type="component" value="Chromosome"/>
</dbReference>
<protein>
    <recommendedName>
        <fullName evidence="1">BioF2-like acetyltransferase domain-containing protein</fullName>
    </recommendedName>
</protein>
<dbReference type="KEGG" id="cbot:ATE48_05930"/>
<keyword evidence="3" id="KW-1185">Reference proteome</keyword>
<dbReference type="Pfam" id="PF13480">
    <property type="entry name" value="Acetyltransf_6"/>
    <property type="match status" value="1"/>
</dbReference>
<name>A0A1B1AG08_9PROT</name>
<dbReference type="InterPro" id="IPR016181">
    <property type="entry name" value="Acyl_CoA_acyltransferase"/>
</dbReference>
<dbReference type="InParanoid" id="A0A1B1AG08"/>
<proteinExistence type="predicted"/>
<evidence type="ECO:0000313" key="2">
    <source>
        <dbReference type="EMBL" id="ANP45488.1"/>
    </source>
</evidence>
<dbReference type="SUPFAM" id="SSF55729">
    <property type="entry name" value="Acyl-CoA N-acyltransferases (Nat)"/>
    <property type="match status" value="1"/>
</dbReference>
<dbReference type="OrthoDB" id="4700839at2"/>
<sequence length="355" mass="39345">MRLETIHPHDLSADDVALWRAHQSADTALASPYLTPDWAKLIGDVRDDTRVCVIQDGAGYFGIQRLSRFAGMGLGAPISDYQGVVGLPGLEVNRADLCRSLKVGRIDITHAPSGQSLLRGAVAGEEGSWIVDVAGGRDLYEAALKQRRSEFVRQTDKKFRKLERDHGHVEFRAQSTERADFETLLAWKNAQLKRTGQPEIWAAPWVAKTLNACFETRDSQFGGAMFTLSVKGQLAAGAFCLRSARVLHFWIVAHDNAYDSYSPGVQLARWIAGWAGDNGIAELDFGPGDYQYKRQLSTGQRMLQRGVIAGSSWSATVRRAEHAIRARIEQLPQPRLAQLPGKAMRRLDLMRALHA</sequence>
<reference evidence="2 3" key="1">
    <citation type="submission" date="2015-11" db="EMBL/GenBank/DDBJ databases">
        <title>Whole-Genome Sequence of Candidatus Oderbacter manganicum from the National Park Lower Oder Valley, Germany.</title>
        <authorList>
            <person name="Braun B."/>
            <person name="Liere K."/>
            <person name="Szewzyk U."/>
        </authorList>
    </citation>
    <scope>NUCLEOTIDE SEQUENCE [LARGE SCALE GENOMIC DNA]</scope>
    <source>
        <strain evidence="2 3">OTSz_A_272</strain>
    </source>
</reference>
<gene>
    <name evidence="2" type="ORF">ATE48_05930</name>
</gene>
<accession>A0A1B1AG08</accession>
<organism evidence="2 3">
    <name type="scientific">Candidatus Viadribacter manganicus</name>
    <dbReference type="NCBI Taxonomy" id="1759059"/>
    <lineage>
        <taxon>Bacteria</taxon>
        <taxon>Pseudomonadati</taxon>
        <taxon>Pseudomonadota</taxon>
        <taxon>Alphaproteobacteria</taxon>
        <taxon>Hyphomonadales</taxon>
        <taxon>Hyphomonadaceae</taxon>
        <taxon>Candidatus Viadribacter</taxon>
    </lineage>
</organism>
<dbReference type="EMBL" id="CP013244">
    <property type="protein sequence ID" value="ANP45488.1"/>
    <property type="molecule type" value="Genomic_DNA"/>
</dbReference>
<evidence type="ECO:0000313" key="3">
    <source>
        <dbReference type="Proteomes" id="UP000092498"/>
    </source>
</evidence>
<dbReference type="RefSeq" id="WP_066768889.1">
    <property type="nucleotide sequence ID" value="NZ_CP013244.1"/>
</dbReference>
<dbReference type="STRING" id="1759059.ATE48_05930"/>